<evidence type="ECO:0000313" key="5">
    <source>
        <dbReference type="Proteomes" id="UP000326852"/>
    </source>
</evidence>
<reference evidence="4 5" key="1">
    <citation type="submission" date="2019-08" db="EMBL/GenBank/DDBJ databases">
        <title>Arthrobacter sp. nov., isolated from plateau pika and Tibetan wild ass.</title>
        <authorList>
            <person name="Ge Y."/>
        </authorList>
    </citation>
    <scope>NUCLEOTIDE SEQUENCE [LARGE SCALE GENOMIC DNA]</scope>
    <source>
        <strain evidence="4 5">785</strain>
    </source>
</reference>
<feature type="domain" description="Fibronectin type-III" evidence="3">
    <location>
        <begin position="417"/>
        <end position="498"/>
    </location>
</feature>
<proteinExistence type="predicted"/>
<dbReference type="SUPFAM" id="SSF49265">
    <property type="entry name" value="Fibronectin type III"/>
    <property type="match status" value="1"/>
</dbReference>
<evidence type="ECO:0000259" key="3">
    <source>
        <dbReference type="SMART" id="SM00060"/>
    </source>
</evidence>
<keyword evidence="5" id="KW-1185">Reference proteome</keyword>
<organism evidence="4 5">
    <name type="scientific">Arthrobacter yangruifuii</name>
    <dbReference type="NCBI Taxonomy" id="2606616"/>
    <lineage>
        <taxon>Bacteria</taxon>
        <taxon>Bacillati</taxon>
        <taxon>Actinomycetota</taxon>
        <taxon>Actinomycetes</taxon>
        <taxon>Micrococcales</taxon>
        <taxon>Micrococcaceae</taxon>
        <taxon>Arthrobacter</taxon>
    </lineage>
</organism>
<evidence type="ECO:0000313" key="4">
    <source>
        <dbReference type="EMBL" id="KAD3633150.1"/>
    </source>
</evidence>
<dbReference type="InterPro" id="IPR036116">
    <property type="entry name" value="FN3_sf"/>
</dbReference>
<keyword evidence="2" id="KW-0119">Carbohydrate metabolism</keyword>
<dbReference type="GO" id="GO:0000272">
    <property type="term" value="P:polysaccharide catabolic process"/>
    <property type="evidence" value="ECO:0007669"/>
    <property type="project" value="UniProtKB-KW"/>
</dbReference>
<keyword evidence="1" id="KW-0326">Glycosidase</keyword>
<gene>
    <name evidence="4" type="ORF">GD627_10015</name>
</gene>
<protein>
    <recommendedName>
        <fullName evidence="3">Fibronectin type-III domain-containing protein</fullName>
    </recommendedName>
</protein>
<dbReference type="RefSeq" id="WP_152272362.1">
    <property type="nucleotide sequence ID" value="NZ_VTFX01000004.1"/>
</dbReference>
<evidence type="ECO:0000256" key="2">
    <source>
        <dbReference type="ARBA" id="ARBA00023326"/>
    </source>
</evidence>
<dbReference type="EMBL" id="VTFX01000004">
    <property type="protein sequence ID" value="KAD3633150.1"/>
    <property type="molecule type" value="Genomic_DNA"/>
</dbReference>
<dbReference type="CDD" id="cd00063">
    <property type="entry name" value="FN3"/>
    <property type="match status" value="1"/>
</dbReference>
<dbReference type="Proteomes" id="UP000326852">
    <property type="component" value="Unassembled WGS sequence"/>
</dbReference>
<accession>A0A5N6MHW7</accession>
<evidence type="ECO:0000256" key="1">
    <source>
        <dbReference type="ARBA" id="ARBA00023295"/>
    </source>
</evidence>
<dbReference type="GO" id="GO:0016798">
    <property type="term" value="F:hydrolase activity, acting on glycosyl bonds"/>
    <property type="evidence" value="ECO:0007669"/>
    <property type="project" value="UniProtKB-KW"/>
</dbReference>
<dbReference type="InterPro" id="IPR003961">
    <property type="entry name" value="FN3_dom"/>
</dbReference>
<dbReference type="SMART" id="SM00060">
    <property type="entry name" value="FN3"/>
    <property type="match status" value="2"/>
</dbReference>
<keyword evidence="1" id="KW-0378">Hydrolase</keyword>
<comment type="caution">
    <text evidence="4">The sequence shown here is derived from an EMBL/GenBank/DDBJ whole genome shotgun (WGS) entry which is preliminary data.</text>
</comment>
<sequence length="899" mass="96729">MAGFDAKKYRDTVLKPMSKGEGYEQLREVLAELRQDERSTSYARLDLNVLYDIPSPVKAEELKAWKAQIVPALNKSAQLPSAPLLKALLDLLEKQGHDLTEPSFWGRLQDQRQKQIRTKLEEGLRQLRVEYPLGFVESTELLSRLSTVGITGVTDKSIFHVAREQGLQVFTKLQLDATGVPDKLKSVWRAAARHPEYRSVLDLLLLHRSEDIRDVQFLDQLTAGGGPFTLADLDAARSQSERGQDTDALQDAQKFLGAAKDVLHSQADLQQLVLGTVIEWAGGQLGRGKPKLEVREDLVRRGFHLDDASRLVSTLSTGAHAARTGLGTVRDKLSEGLLAEASAALTALVPAEDEENEYGILSARVAELIEKKKALLQSYHRSMAAGDFPSALAAVTEAMRIDRADDNLAALQDSIPPAAPASLAARVEGTSVLLRWPQVESLEYTVVREEGSVPATPQDGTVLATRIRAGSYSDTAAPAGKTVNYSVFASRDGKVFSGPRTDSIAVLPAPTGLTASSDPTSALITWSRPAQAAGVVVTRLGPDGSRIETELASGSSFRAAGLRTGASYRFSVKAYYLLPDGRKFSEDASLVVIPRGEATAVADLRLTGPDSDGIIRATWNSADGFDVELWRFPLLNDLPPHRMTLQEAKARGGQPIPRLPGGGKSGSETRMLFKAFAGINAVVPLTVDDAGFLVGNSVLSGSAPQPTAVLAEAFGDDLRVSWEWPQGDYIMEVAWEVAGVPRTRRVTRARYRADGGVKIVNGAAADKLTIATVITADGERLASNPLPVPLQARPRLTVRYEVRIKRGFTGNVACVVSAESSAAGSAVEAALVLKRGSIMPTSSAEGELIENLTLDFTAGTSSRHELSLGKVKSPFWLSLFTQDNGETTLIAPPTSQLKG</sequence>
<dbReference type="AlphaFoldDB" id="A0A5N6MHW7"/>
<feature type="domain" description="Fibronectin type-III" evidence="3">
    <location>
        <begin position="507"/>
        <end position="581"/>
    </location>
</feature>
<name>A0A5N6MHW7_9MICC</name>
<dbReference type="Gene3D" id="2.60.40.10">
    <property type="entry name" value="Immunoglobulins"/>
    <property type="match status" value="2"/>
</dbReference>
<keyword evidence="2" id="KW-0624">Polysaccharide degradation</keyword>
<dbReference type="InterPro" id="IPR013783">
    <property type="entry name" value="Ig-like_fold"/>
</dbReference>